<dbReference type="GO" id="GO:0016020">
    <property type="term" value="C:membrane"/>
    <property type="evidence" value="ECO:0007669"/>
    <property type="project" value="UniProtKB-SubCell"/>
</dbReference>
<proteinExistence type="predicted"/>
<name>A0A084ES02_SPHYA</name>
<organism evidence="6 7">
    <name type="scientific">Sphingobium yanoikuyae</name>
    <name type="common">Sphingomonas yanoikuyae</name>
    <dbReference type="NCBI Taxonomy" id="13690"/>
    <lineage>
        <taxon>Bacteria</taxon>
        <taxon>Pseudomonadati</taxon>
        <taxon>Pseudomonadota</taxon>
        <taxon>Alphaproteobacteria</taxon>
        <taxon>Sphingomonadales</taxon>
        <taxon>Sphingomonadaceae</taxon>
        <taxon>Sphingobium</taxon>
    </lineage>
</organism>
<evidence type="ECO:0000313" key="6">
    <source>
        <dbReference type="EMBL" id="KEZ20744.1"/>
    </source>
</evidence>
<evidence type="ECO:0000256" key="4">
    <source>
        <dbReference type="ARBA" id="ARBA00023136"/>
    </source>
</evidence>
<dbReference type="GO" id="GO:0055085">
    <property type="term" value="P:transmembrane transport"/>
    <property type="evidence" value="ECO:0007669"/>
    <property type="project" value="InterPro"/>
</dbReference>
<evidence type="ECO:0000256" key="2">
    <source>
        <dbReference type="ARBA" id="ARBA00022692"/>
    </source>
</evidence>
<evidence type="ECO:0000259" key="5">
    <source>
        <dbReference type="PROSITE" id="PS52015"/>
    </source>
</evidence>
<dbReference type="EMBL" id="JGVR01000003">
    <property type="protein sequence ID" value="KEZ20744.1"/>
    <property type="molecule type" value="Genomic_DNA"/>
</dbReference>
<comment type="subcellular location">
    <subcellularLocation>
        <location evidence="1">Membrane</location>
        <topology evidence="1">Single-pass membrane protein</topology>
    </subcellularLocation>
</comment>
<dbReference type="PROSITE" id="PS52015">
    <property type="entry name" value="TONB_CTD"/>
    <property type="match status" value="1"/>
</dbReference>
<evidence type="ECO:0000256" key="3">
    <source>
        <dbReference type="ARBA" id="ARBA00022989"/>
    </source>
</evidence>
<dbReference type="AlphaFoldDB" id="A0A084ES02"/>
<dbReference type="Pfam" id="PF03544">
    <property type="entry name" value="TonB_C"/>
    <property type="match status" value="1"/>
</dbReference>
<dbReference type="InterPro" id="IPR006260">
    <property type="entry name" value="TonB/TolA_C"/>
</dbReference>
<reference evidence="6 7" key="1">
    <citation type="submission" date="2014-03" db="EMBL/GenBank/DDBJ databases">
        <title>Genome sequence of Sphingobium yanoikuyae B1.</title>
        <authorList>
            <person name="Gan H.M."/>
            <person name="Gan H.Y."/>
            <person name="Savka M.A."/>
        </authorList>
    </citation>
    <scope>NUCLEOTIDE SEQUENCE [LARGE SCALE GENOMIC DNA]</scope>
    <source>
        <strain evidence="6 7">B1</strain>
    </source>
</reference>
<dbReference type="RefSeq" id="WP_037517175.1">
    <property type="nucleotide sequence ID" value="NZ_JGVR01000003.1"/>
</dbReference>
<keyword evidence="2" id="KW-0812">Transmembrane</keyword>
<protein>
    <recommendedName>
        <fullName evidence="5">TonB C-terminal domain-containing protein</fullName>
    </recommendedName>
</protein>
<gene>
    <name evidence="6" type="ORF">CP98_00785</name>
</gene>
<dbReference type="Gene3D" id="3.30.1150.10">
    <property type="match status" value="1"/>
</dbReference>
<dbReference type="PATRIC" id="fig|13690.10.peg.812"/>
<accession>A0A084ES02</accession>
<feature type="domain" description="TonB C-terminal" evidence="5">
    <location>
        <begin position="164"/>
        <end position="259"/>
    </location>
</feature>
<comment type="caution">
    <text evidence="6">The sequence shown here is derived from an EMBL/GenBank/DDBJ whole genome shotgun (WGS) entry which is preliminary data.</text>
</comment>
<keyword evidence="3" id="KW-1133">Transmembrane helix</keyword>
<dbReference type="Proteomes" id="UP000028534">
    <property type="component" value="Unassembled WGS sequence"/>
</dbReference>
<evidence type="ECO:0000256" key="1">
    <source>
        <dbReference type="ARBA" id="ARBA00004167"/>
    </source>
</evidence>
<dbReference type="InterPro" id="IPR037682">
    <property type="entry name" value="TonB_C"/>
</dbReference>
<dbReference type="NCBIfam" id="TIGR01352">
    <property type="entry name" value="tonB_Cterm"/>
    <property type="match status" value="1"/>
</dbReference>
<evidence type="ECO:0000313" key="7">
    <source>
        <dbReference type="Proteomes" id="UP000028534"/>
    </source>
</evidence>
<dbReference type="SUPFAM" id="SSF74653">
    <property type="entry name" value="TolA/TonB C-terminal domain"/>
    <property type="match status" value="1"/>
</dbReference>
<sequence length="259" mass="28629">MKPVRWLLIVLFALPLAVFAAGAFWPQGLLLDAAARQEGLLILPESGWANARFEPRDNVERNLRQRSQGRYTVDDRCVDAGPAQKALDHLLHQPWPHRGDRALWISVMAETRWRPSPCMQRLAHRGHGAIHYGRHLRILSVERATPIRCNVDLFVRNGRSCPPPPAPPAALHLDRPDLYPQAARQAGVEGEAQVELLVGPGNAIARCRILRSSGHADLDAAACPTAAANLQVIQGKGSTDGLATGMHRLIRTVRWELKD</sequence>
<keyword evidence="4" id="KW-0472">Membrane</keyword>